<keyword evidence="3" id="KW-1185">Reference proteome</keyword>
<proteinExistence type="predicted"/>
<name>A0AAE3IVN3_9BACI</name>
<dbReference type="RefSeq" id="WP_263074681.1">
    <property type="nucleotide sequence ID" value="NZ_JAOUSF010000010.1"/>
</dbReference>
<feature type="transmembrane region" description="Helical" evidence="1">
    <location>
        <begin position="62"/>
        <end position="86"/>
    </location>
</feature>
<dbReference type="NCBIfam" id="TIGR02862">
    <property type="entry name" value="spore_BofA"/>
    <property type="match status" value="1"/>
</dbReference>
<accession>A0AAE3IVN3</accession>
<sequence>MDPILVISIIGGLIILLLIFGTPLKPLRFIGQGIIKIVIGALFLFFLNVIGSNFGIHVPINFITATISGLLGLPGVAALTVIQLWIL</sequence>
<comment type="caution">
    <text evidence="2">The sequence shown here is derived from an EMBL/GenBank/DDBJ whole genome shotgun (WGS) entry which is preliminary data.</text>
</comment>
<keyword evidence="1" id="KW-1133">Transmembrane helix</keyword>
<reference evidence="2" key="1">
    <citation type="submission" date="2022-10" db="EMBL/GenBank/DDBJ databases">
        <title>Description of Fervidibacillus gen. nov. in the family Fervidibacillaceae fam. nov. with two species, Fervidibacillus albus sp. nov., and Fervidibacillus halotolerans sp. nov., isolated from tidal flat sediments.</title>
        <authorList>
            <person name="Kwon K.K."/>
            <person name="Yang S.-H."/>
        </authorList>
    </citation>
    <scope>NUCLEOTIDE SEQUENCE</scope>
    <source>
        <strain evidence="2">JCM 19140</strain>
    </source>
</reference>
<dbReference type="InterPro" id="IPR010001">
    <property type="entry name" value="BofA"/>
</dbReference>
<organism evidence="2 3">
    <name type="scientific">Perspicuibacillus lycopersici</name>
    <dbReference type="NCBI Taxonomy" id="1325689"/>
    <lineage>
        <taxon>Bacteria</taxon>
        <taxon>Bacillati</taxon>
        <taxon>Bacillota</taxon>
        <taxon>Bacilli</taxon>
        <taxon>Bacillales</taxon>
        <taxon>Bacillaceae</taxon>
        <taxon>Perspicuibacillus</taxon>
    </lineage>
</organism>
<feature type="transmembrane region" description="Helical" evidence="1">
    <location>
        <begin position="6"/>
        <end position="22"/>
    </location>
</feature>
<evidence type="ECO:0000313" key="3">
    <source>
        <dbReference type="Proteomes" id="UP001209318"/>
    </source>
</evidence>
<dbReference type="Pfam" id="PF07441">
    <property type="entry name" value="BofA"/>
    <property type="match status" value="1"/>
</dbReference>
<dbReference type="EMBL" id="JAOUSF010000010">
    <property type="protein sequence ID" value="MCU9615361.1"/>
    <property type="molecule type" value="Genomic_DNA"/>
</dbReference>
<evidence type="ECO:0000313" key="2">
    <source>
        <dbReference type="EMBL" id="MCU9615361.1"/>
    </source>
</evidence>
<dbReference type="AlphaFoldDB" id="A0AAE3IVN3"/>
<feature type="transmembrane region" description="Helical" evidence="1">
    <location>
        <begin position="34"/>
        <end position="56"/>
    </location>
</feature>
<protein>
    <submittedName>
        <fullName evidence="2">Pro-sigmaK processing inhibitor BofA family protein</fullName>
    </submittedName>
</protein>
<keyword evidence="1" id="KW-0472">Membrane</keyword>
<evidence type="ECO:0000256" key="1">
    <source>
        <dbReference type="SAM" id="Phobius"/>
    </source>
</evidence>
<dbReference type="Proteomes" id="UP001209318">
    <property type="component" value="Unassembled WGS sequence"/>
</dbReference>
<keyword evidence="1" id="KW-0812">Transmembrane</keyword>
<gene>
    <name evidence="2" type="ORF">OEV98_17710</name>
</gene>